<accession>A0A7X5BXG6</accession>
<evidence type="ECO:0000313" key="2">
    <source>
        <dbReference type="Proteomes" id="UP000537825"/>
    </source>
</evidence>
<comment type="caution">
    <text evidence="1">The sequence shown here is derived from an EMBL/GenBank/DDBJ whole genome shotgun (WGS) entry which is preliminary data.</text>
</comment>
<dbReference type="Proteomes" id="UP000537825">
    <property type="component" value="Unassembled WGS sequence"/>
</dbReference>
<protein>
    <submittedName>
        <fullName evidence="1">Uncharacterized protein</fullName>
    </submittedName>
</protein>
<name>A0A7X5BXG6_9BACT</name>
<keyword evidence="2" id="KW-1185">Reference proteome</keyword>
<proteinExistence type="predicted"/>
<reference evidence="1 2" key="1">
    <citation type="submission" date="2020-01" db="EMBL/GenBank/DDBJ databases">
        <title>The draft genome sequence of Corallococcus exiguus DSM 14696.</title>
        <authorList>
            <person name="Zhang X."/>
            <person name="Zhu H."/>
        </authorList>
    </citation>
    <scope>NUCLEOTIDE SEQUENCE [LARGE SCALE GENOMIC DNA]</scope>
    <source>
        <strain evidence="1 2">DSM 14696</strain>
    </source>
</reference>
<organism evidence="1 2">
    <name type="scientific">Corallococcus exiguus</name>
    <dbReference type="NCBI Taxonomy" id="83462"/>
    <lineage>
        <taxon>Bacteria</taxon>
        <taxon>Pseudomonadati</taxon>
        <taxon>Myxococcota</taxon>
        <taxon>Myxococcia</taxon>
        <taxon>Myxococcales</taxon>
        <taxon>Cystobacterineae</taxon>
        <taxon>Myxococcaceae</taxon>
        <taxon>Corallococcus</taxon>
    </lineage>
</organism>
<dbReference type="AlphaFoldDB" id="A0A7X5BXG6"/>
<sequence length="68" mass="7387">MHIAQGFPVWRNGQLDIIEDGLLIRMAVANSGLFFPKNISPPLFVLGDSVGLTLLTMANACRSIRVSC</sequence>
<gene>
    <name evidence="1" type="ORF">GTZ93_31265</name>
</gene>
<dbReference type="EMBL" id="JAAAPK010000010">
    <property type="protein sequence ID" value="NBC44297.1"/>
    <property type="molecule type" value="Genomic_DNA"/>
</dbReference>
<evidence type="ECO:0000313" key="1">
    <source>
        <dbReference type="EMBL" id="NBC44297.1"/>
    </source>
</evidence>
<dbReference type="RefSeq" id="WP_139919578.1">
    <property type="nucleotide sequence ID" value="NZ_CBCSLE010000120.1"/>
</dbReference>